<dbReference type="PANTHER" id="PTHR35601:SF1">
    <property type="entry name" value="TOXIN RELE"/>
    <property type="match status" value="1"/>
</dbReference>
<evidence type="ECO:0000256" key="2">
    <source>
        <dbReference type="ARBA" id="ARBA00022649"/>
    </source>
</evidence>
<accession>A0ABP9QYL7</accession>
<dbReference type="Gene3D" id="3.30.2310.20">
    <property type="entry name" value="RelE-like"/>
    <property type="match status" value="1"/>
</dbReference>
<dbReference type="InterPro" id="IPR035093">
    <property type="entry name" value="RelE/ParE_toxin_dom_sf"/>
</dbReference>
<name>A0ABP9QYL7_9PSEU</name>
<dbReference type="Proteomes" id="UP001428817">
    <property type="component" value="Unassembled WGS sequence"/>
</dbReference>
<comment type="caution">
    <text evidence="3">The sequence shown here is derived from an EMBL/GenBank/DDBJ whole genome shotgun (WGS) entry which is preliminary data.</text>
</comment>
<reference evidence="4" key="1">
    <citation type="journal article" date="2019" name="Int. J. Syst. Evol. Microbiol.">
        <title>The Global Catalogue of Microorganisms (GCM) 10K type strain sequencing project: providing services to taxonomists for standard genome sequencing and annotation.</title>
        <authorList>
            <consortium name="The Broad Institute Genomics Platform"/>
            <consortium name="The Broad Institute Genome Sequencing Center for Infectious Disease"/>
            <person name="Wu L."/>
            <person name="Ma J."/>
        </authorList>
    </citation>
    <scope>NUCLEOTIDE SEQUENCE [LARGE SCALE GENOMIC DNA]</scope>
    <source>
        <strain evidence="4">JCM 18303</strain>
    </source>
</reference>
<evidence type="ECO:0000313" key="4">
    <source>
        <dbReference type="Proteomes" id="UP001428817"/>
    </source>
</evidence>
<dbReference type="PANTHER" id="PTHR35601">
    <property type="entry name" value="TOXIN RELE"/>
    <property type="match status" value="1"/>
</dbReference>
<keyword evidence="2" id="KW-1277">Toxin-antitoxin system</keyword>
<gene>
    <name evidence="3" type="primary">relE</name>
    <name evidence="3" type="ORF">GCM10023321_64870</name>
</gene>
<dbReference type="RefSeq" id="WP_221498460.1">
    <property type="nucleotide sequence ID" value="NZ_BAABJP010000043.1"/>
</dbReference>
<keyword evidence="4" id="KW-1185">Reference proteome</keyword>
<evidence type="ECO:0000256" key="1">
    <source>
        <dbReference type="ARBA" id="ARBA00006226"/>
    </source>
</evidence>
<dbReference type="InterPro" id="IPR007712">
    <property type="entry name" value="RelE/ParE_toxin"/>
</dbReference>
<dbReference type="EMBL" id="BAABJP010000043">
    <property type="protein sequence ID" value="GAA5169367.1"/>
    <property type="molecule type" value="Genomic_DNA"/>
</dbReference>
<sequence length="109" mass="11692">MAAGAPGSRSAGPAAPGATRWRIALTAEARRGLHRLPGRVAAAIDAFLTGPLAADPAAVSVPLRNELTAYRSARRGDYRVLVRLDERARTVLAVRVSHRADAYRPKRNQ</sequence>
<proteinExistence type="inferred from homology"/>
<dbReference type="Pfam" id="PF05016">
    <property type="entry name" value="ParE_toxin"/>
    <property type="match status" value="1"/>
</dbReference>
<evidence type="ECO:0000313" key="3">
    <source>
        <dbReference type="EMBL" id="GAA5169367.1"/>
    </source>
</evidence>
<protein>
    <submittedName>
        <fullName evidence="3">Type II toxin-antitoxin system mRNA interferase RelE</fullName>
    </submittedName>
</protein>
<comment type="similarity">
    <text evidence="1">Belongs to the RelE toxin family.</text>
</comment>
<organism evidence="3 4">
    <name type="scientific">Pseudonocardia eucalypti</name>
    <dbReference type="NCBI Taxonomy" id="648755"/>
    <lineage>
        <taxon>Bacteria</taxon>
        <taxon>Bacillati</taxon>
        <taxon>Actinomycetota</taxon>
        <taxon>Actinomycetes</taxon>
        <taxon>Pseudonocardiales</taxon>
        <taxon>Pseudonocardiaceae</taxon>
        <taxon>Pseudonocardia</taxon>
    </lineage>
</organism>
<dbReference type="SUPFAM" id="SSF143011">
    <property type="entry name" value="RelE-like"/>
    <property type="match status" value="1"/>
</dbReference>